<organism evidence="2 3">
    <name type="scientific">Cymbomonas tetramitiformis</name>
    <dbReference type="NCBI Taxonomy" id="36881"/>
    <lineage>
        <taxon>Eukaryota</taxon>
        <taxon>Viridiplantae</taxon>
        <taxon>Chlorophyta</taxon>
        <taxon>Pyramimonadophyceae</taxon>
        <taxon>Pyramimonadales</taxon>
        <taxon>Pyramimonadaceae</taxon>
        <taxon>Cymbomonas</taxon>
    </lineage>
</organism>
<accession>A0AAE0LI00</accession>
<dbReference type="Proteomes" id="UP001190700">
    <property type="component" value="Unassembled WGS sequence"/>
</dbReference>
<reference evidence="2 3" key="1">
    <citation type="journal article" date="2015" name="Genome Biol. Evol.">
        <title>Comparative Genomics of a Bacterivorous Green Alga Reveals Evolutionary Causalities and Consequences of Phago-Mixotrophic Mode of Nutrition.</title>
        <authorList>
            <person name="Burns J.A."/>
            <person name="Paasch A."/>
            <person name="Narechania A."/>
            <person name="Kim E."/>
        </authorList>
    </citation>
    <scope>NUCLEOTIDE SEQUENCE [LARGE SCALE GENOMIC DNA]</scope>
    <source>
        <strain evidence="2 3">PLY_AMNH</strain>
    </source>
</reference>
<feature type="region of interest" description="Disordered" evidence="1">
    <location>
        <begin position="246"/>
        <end position="265"/>
    </location>
</feature>
<protein>
    <submittedName>
        <fullName evidence="2">Uncharacterized protein</fullName>
    </submittedName>
</protein>
<feature type="region of interest" description="Disordered" evidence="1">
    <location>
        <begin position="21"/>
        <end position="72"/>
    </location>
</feature>
<gene>
    <name evidence="2" type="ORF">CYMTET_6928</name>
</gene>
<evidence type="ECO:0000256" key="1">
    <source>
        <dbReference type="SAM" id="MobiDB-lite"/>
    </source>
</evidence>
<dbReference type="AlphaFoldDB" id="A0AAE0LI00"/>
<dbReference type="EMBL" id="LGRX02001800">
    <property type="protein sequence ID" value="KAK3285469.1"/>
    <property type="molecule type" value="Genomic_DNA"/>
</dbReference>
<comment type="caution">
    <text evidence="2">The sequence shown here is derived from an EMBL/GenBank/DDBJ whole genome shotgun (WGS) entry which is preliminary data.</text>
</comment>
<feature type="compositionally biased region" description="Low complexity" evidence="1">
    <location>
        <begin position="246"/>
        <end position="255"/>
    </location>
</feature>
<evidence type="ECO:0000313" key="3">
    <source>
        <dbReference type="Proteomes" id="UP001190700"/>
    </source>
</evidence>
<sequence>MDTFAVNSVDMVKGCTSLDSRTRASNSLRRMGRAPRVAGTGRSGLATQTYAKSEKKKSRKPTVSAKPSQNVGGDGLSTAIGLGALLLAGNGIATAADGSKLNPSQVLEEEYLQIISELEQETLDPVAVTAPEEPVVAQVAVDTFTAPREAVQKPVVSQLAVDAVEEVVAPTIEEDWKQQIATFKSKMTQLEASNPSPEEIVALREELEGLTSELKAVLDLGKPKPAPKPVLNPQVVSSTPMVFSTRSARTQASASLRPACGRVDT</sequence>
<proteinExistence type="predicted"/>
<evidence type="ECO:0000313" key="2">
    <source>
        <dbReference type="EMBL" id="KAK3285469.1"/>
    </source>
</evidence>
<keyword evidence="3" id="KW-1185">Reference proteome</keyword>
<name>A0AAE0LI00_9CHLO</name>